<dbReference type="GO" id="GO:0006950">
    <property type="term" value="P:response to stress"/>
    <property type="evidence" value="ECO:0007669"/>
    <property type="project" value="UniProtKB-ARBA"/>
</dbReference>
<protein>
    <recommendedName>
        <fullName evidence="8">AAA+ ATPase domain-containing protein</fullName>
    </recommendedName>
</protein>
<dbReference type="Pfam" id="PF25568">
    <property type="entry name" value="AAA_lid_At3g28540"/>
    <property type="match status" value="1"/>
</dbReference>
<evidence type="ECO:0000313" key="9">
    <source>
        <dbReference type="EMBL" id="CAH9120212.1"/>
    </source>
</evidence>
<evidence type="ECO:0000256" key="4">
    <source>
        <dbReference type="ARBA" id="ARBA00022801"/>
    </source>
</evidence>
<feature type="compositionally biased region" description="Basic and acidic residues" evidence="7">
    <location>
        <begin position="479"/>
        <end position="531"/>
    </location>
</feature>
<dbReference type="Pfam" id="PF14363">
    <property type="entry name" value="AAA_assoc"/>
    <property type="match status" value="1"/>
</dbReference>
<evidence type="ECO:0000256" key="3">
    <source>
        <dbReference type="ARBA" id="ARBA00007448"/>
    </source>
</evidence>
<dbReference type="GO" id="GO:0016887">
    <property type="term" value="F:ATP hydrolysis activity"/>
    <property type="evidence" value="ECO:0007669"/>
    <property type="project" value="InterPro"/>
</dbReference>
<dbReference type="InterPro" id="IPR003593">
    <property type="entry name" value="AAA+_ATPase"/>
</dbReference>
<organism evidence="9 10">
    <name type="scientific">Cuscuta europaea</name>
    <name type="common">European dodder</name>
    <dbReference type="NCBI Taxonomy" id="41803"/>
    <lineage>
        <taxon>Eukaryota</taxon>
        <taxon>Viridiplantae</taxon>
        <taxon>Streptophyta</taxon>
        <taxon>Embryophyta</taxon>
        <taxon>Tracheophyta</taxon>
        <taxon>Spermatophyta</taxon>
        <taxon>Magnoliopsida</taxon>
        <taxon>eudicotyledons</taxon>
        <taxon>Gunneridae</taxon>
        <taxon>Pentapetalae</taxon>
        <taxon>asterids</taxon>
        <taxon>lamiids</taxon>
        <taxon>Solanales</taxon>
        <taxon>Convolvulaceae</taxon>
        <taxon>Cuscuteae</taxon>
        <taxon>Cuscuta</taxon>
        <taxon>Cuscuta subgen. Cuscuta</taxon>
    </lineage>
</organism>
<dbReference type="SMART" id="SM00382">
    <property type="entry name" value="AAA"/>
    <property type="match status" value="1"/>
</dbReference>
<evidence type="ECO:0000256" key="5">
    <source>
        <dbReference type="ARBA" id="ARBA00022842"/>
    </source>
</evidence>
<gene>
    <name evidence="9" type="ORF">CEURO_LOCUS22634</name>
</gene>
<dbReference type="SUPFAM" id="SSF52540">
    <property type="entry name" value="P-loop containing nucleoside triphosphate hydrolases"/>
    <property type="match status" value="1"/>
</dbReference>
<evidence type="ECO:0000256" key="7">
    <source>
        <dbReference type="SAM" id="MobiDB-lite"/>
    </source>
</evidence>
<feature type="region of interest" description="Disordered" evidence="7">
    <location>
        <begin position="479"/>
        <end position="543"/>
    </location>
</feature>
<dbReference type="GO" id="GO:0009536">
    <property type="term" value="C:plastid"/>
    <property type="evidence" value="ECO:0007669"/>
    <property type="project" value="UniProtKB-SubCell"/>
</dbReference>
<dbReference type="Gene3D" id="3.40.50.300">
    <property type="entry name" value="P-loop containing nucleotide triphosphate hydrolases"/>
    <property type="match status" value="1"/>
</dbReference>
<dbReference type="EMBL" id="CAMAPE010000083">
    <property type="protein sequence ID" value="CAH9120212.1"/>
    <property type="molecule type" value="Genomic_DNA"/>
</dbReference>
<dbReference type="InterPro" id="IPR058017">
    <property type="entry name" value="At3g28540-like_C"/>
</dbReference>
<name>A0A9P1ENL9_CUSEU</name>
<evidence type="ECO:0000313" key="10">
    <source>
        <dbReference type="Proteomes" id="UP001152484"/>
    </source>
</evidence>
<evidence type="ECO:0000256" key="6">
    <source>
        <dbReference type="ARBA" id="ARBA00049360"/>
    </source>
</evidence>
<feature type="domain" description="AAA+ ATPase" evidence="8">
    <location>
        <begin position="252"/>
        <end position="407"/>
    </location>
</feature>
<keyword evidence="4" id="KW-0378">Hydrolase</keyword>
<dbReference type="InterPro" id="IPR027417">
    <property type="entry name" value="P-loop_NTPase"/>
</dbReference>
<comment type="caution">
    <text evidence="9">The sequence shown here is derived from an EMBL/GenBank/DDBJ whole genome shotgun (WGS) entry which is preliminary data.</text>
</comment>
<reference evidence="9" key="1">
    <citation type="submission" date="2022-07" db="EMBL/GenBank/DDBJ databases">
        <authorList>
            <person name="Macas J."/>
            <person name="Novak P."/>
            <person name="Neumann P."/>
        </authorList>
    </citation>
    <scope>NUCLEOTIDE SEQUENCE</scope>
</reference>
<dbReference type="Pfam" id="PF00004">
    <property type="entry name" value="AAA"/>
    <property type="match status" value="1"/>
</dbReference>
<accession>A0A9P1ENL9</accession>
<comment type="subcellular location">
    <subcellularLocation>
        <location evidence="2">Plastid</location>
    </subcellularLocation>
</comment>
<sequence>MLLMMEDLLSKLGPSLATLMFICTLYHNYFPDQLRSYIVYPFHRIYSFFYPYVHIIFHEFEAEDFFDRSQVFLAIERYLGQNSTWNANHLIAKAAKDTTQQVVLTMGNGEVVTDVYINNGKGDKEVKVWWSSNQISPSTQTITYFPREEEKRFFSLKFHKKNREIITKSYLKHVLEEGKAIAVNDRKLKLYTNNKSDDWRGWNGSKWSHVIFKHPSNFTTLAMEPSRKQEIKDELLNFKDSKEFYAKIGKAWKRGYLLHGPPGTGKSSMVAAMANLLQYDVYDLELTAVKDNNELRRLLIDTSGKSIIVIEDIDCSLDLTGQRKKEKDEDASSKKEKDPIKKELIKEEEKKGSEVTLSGLLNVIDGLWSAIGEEKIIIFTTNHIEKLDPALIRRGRMDSHIEMSYCCFEAFKVLAKNYLDIDTEKDTQPHPLFPEIKRLLGETKVAPADVAENMMPKSAGEKIDNCLERLVKSLKEAANEDLKKKKAEEDKRIAVAKEAKEEEDIEKKQEAEGSKKAESLAKENGHMKKTDALVLENGNAGEG</sequence>
<comment type="similarity">
    <text evidence="3">Belongs to the AAA ATPase family. BCS1 subfamily.</text>
</comment>
<evidence type="ECO:0000256" key="1">
    <source>
        <dbReference type="ARBA" id="ARBA00001946"/>
    </source>
</evidence>
<dbReference type="Proteomes" id="UP001152484">
    <property type="component" value="Unassembled WGS sequence"/>
</dbReference>
<comment type="catalytic activity">
    <reaction evidence="6">
        <text>ATP + H2O = ADP + phosphate + H(+)</text>
        <dbReference type="Rhea" id="RHEA:13065"/>
        <dbReference type="ChEBI" id="CHEBI:15377"/>
        <dbReference type="ChEBI" id="CHEBI:15378"/>
        <dbReference type="ChEBI" id="CHEBI:30616"/>
        <dbReference type="ChEBI" id="CHEBI:43474"/>
        <dbReference type="ChEBI" id="CHEBI:456216"/>
    </reaction>
</comment>
<dbReference type="InterPro" id="IPR003959">
    <property type="entry name" value="ATPase_AAA_core"/>
</dbReference>
<dbReference type="InterPro" id="IPR050747">
    <property type="entry name" value="Mitochondrial_chaperone_BCS1"/>
</dbReference>
<dbReference type="InterPro" id="IPR025753">
    <property type="entry name" value="AAA_N_dom"/>
</dbReference>
<keyword evidence="10" id="KW-1185">Reference proteome</keyword>
<dbReference type="GO" id="GO:0005524">
    <property type="term" value="F:ATP binding"/>
    <property type="evidence" value="ECO:0007669"/>
    <property type="project" value="InterPro"/>
</dbReference>
<comment type="cofactor">
    <cofactor evidence="1">
        <name>Mg(2+)</name>
        <dbReference type="ChEBI" id="CHEBI:18420"/>
    </cofactor>
</comment>
<dbReference type="OrthoDB" id="1287146at2759"/>
<dbReference type="CDD" id="cd19510">
    <property type="entry name" value="RecA-like_BCS1"/>
    <property type="match status" value="1"/>
</dbReference>
<dbReference type="PANTHER" id="PTHR23070">
    <property type="entry name" value="BCS1 AAA-TYPE ATPASE"/>
    <property type="match status" value="1"/>
</dbReference>
<dbReference type="Gene3D" id="6.10.280.40">
    <property type="match status" value="1"/>
</dbReference>
<proteinExistence type="inferred from homology"/>
<evidence type="ECO:0000259" key="8">
    <source>
        <dbReference type="SMART" id="SM00382"/>
    </source>
</evidence>
<dbReference type="AlphaFoldDB" id="A0A9P1ENL9"/>
<evidence type="ECO:0000256" key="2">
    <source>
        <dbReference type="ARBA" id="ARBA00004474"/>
    </source>
</evidence>
<keyword evidence="5" id="KW-0460">Magnesium</keyword>